<name>A0A941EM26_9ACTN</name>
<evidence type="ECO:0000313" key="1">
    <source>
        <dbReference type="EMBL" id="MBR7834167.1"/>
    </source>
</evidence>
<evidence type="ECO:0000313" key="2">
    <source>
        <dbReference type="Proteomes" id="UP000675781"/>
    </source>
</evidence>
<organism evidence="1 2">
    <name type="scientific">Actinospica durhamensis</name>
    <dbReference type="NCBI Taxonomy" id="1508375"/>
    <lineage>
        <taxon>Bacteria</taxon>
        <taxon>Bacillati</taxon>
        <taxon>Actinomycetota</taxon>
        <taxon>Actinomycetes</taxon>
        <taxon>Catenulisporales</taxon>
        <taxon>Actinospicaceae</taxon>
        <taxon>Actinospica</taxon>
    </lineage>
</organism>
<sequence>MAALEVILNPGRWGRQFAFEATWGPSWQRASMLNGAGDEYSIVFTPDGAWAFGFDHESEMSPYRCDPLALWPGLLDGMPEAFRALVDEPAFCDPDGPTMRATVCFWRERGAAGWACGAPMAPTRPGEDGGAGWLFEVLCGGAEGYGAFARDNYRAEIDVEAVQQVYGLKQLTPEVIARLNPGADVSVLADGLGAIGLEVRG</sequence>
<reference evidence="1" key="1">
    <citation type="submission" date="2021-04" db="EMBL/GenBank/DDBJ databases">
        <title>Genome based classification of Actinospica acidithermotolerans sp. nov., an actinobacterium isolated from an Indonesian hot spring.</title>
        <authorList>
            <person name="Kusuma A.B."/>
            <person name="Putra K.E."/>
            <person name="Nafisah S."/>
            <person name="Loh J."/>
            <person name="Nouioui I."/>
            <person name="Goodfellow M."/>
        </authorList>
    </citation>
    <scope>NUCLEOTIDE SEQUENCE</scope>
    <source>
        <strain evidence="1">CSCA 57</strain>
    </source>
</reference>
<accession>A0A941EM26</accession>
<gene>
    <name evidence="1" type="ORF">KDL01_12905</name>
</gene>
<dbReference type="Proteomes" id="UP000675781">
    <property type="component" value="Unassembled WGS sequence"/>
</dbReference>
<protein>
    <submittedName>
        <fullName evidence="1">Uncharacterized protein</fullName>
    </submittedName>
</protein>
<proteinExistence type="predicted"/>
<dbReference type="RefSeq" id="WP_212528688.1">
    <property type="nucleotide sequence ID" value="NZ_JAGSOG010000050.1"/>
</dbReference>
<comment type="caution">
    <text evidence="1">The sequence shown here is derived from an EMBL/GenBank/DDBJ whole genome shotgun (WGS) entry which is preliminary data.</text>
</comment>
<dbReference type="EMBL" id="JAGSOG010000050">
    <property type="protein sequence ID" value="MBR7834167.1"/>
    <property type="molecule type" value="Genomic_DNA"/>
</dbReference>
<dbReference type="AlphaFoldDB" id="A0A941EM26"/>
<keyword evidence="2" id="KW-1185">Reference proteome</keyword>